<evidence type="ECO:0000313" key="3">
    <source>
        <dbReference type="Proteomes" id="UP000568158"/>
    </source>
</evidence>
<reference evidence="2 3" key="1">
    <citation type="journal article" date="2020" name="Appl. Microbiol. Biotechnol.">
        <title>Targeted gene deletion in Brettanomyces bruxellensis with an expression-free CRISPR-Cas9 system.</title>
        <authorList>
            <person name="Varela C."/>
            <person name="Bartel C."/>
            <person name="Onetto C."/>
            <person name="Borneman A."/>
        </authorList>
    </citation>
    <scope>NUCLEOTIDE SEQUENCE [LARGE SCALE GENOMIC DNA]</scope>
    <source>
        <strain evidence="2 3">AWRI1613</strain>
    </source>
</reference>
<feature type="compositionally biased region" description="Low complexity" evidence="1">
    <location>
        <begin position="255"/>
        <end position="296"/>
    </location>
</feature>
<feature type="non-terminal residue" evidence="2">
    <location>
        <position position="594"/>
    </location>
</feature>
<gene>
    <name evidence="2" type="ORF">HII12_000625</name>
</gene>
<comment type="caution">
    <text evidence="2">The sequence shown here is derived from an EMBL/GenBank/DDBJ whole genome shotgun (WGS) entry which is preliminary data.</text>
</comment>
<dbReference type="Proteomes" id="UP000568158">
    <property type="component" value="Unassembled WGS sequence"/>
</dbReference>
<sequence>MSNQEKDKEIEEVEAPLPPPPPPANMSENTLVPNQTFDAKGPDVEADVHTLVSNIEEWGKLTKAAPEKKRFLLIRSFRGRAAKWNRLYVKNNPTDSEDYEKLKKAFLDKFAPENAKNATFHCMHFLTRIKETDEFQARLDKDERLMSSPLHVVWKFLQGLREEIRFDVANRMDPANEDLSTVIAMATDCEASLHAQSQQTYGRSNHNPGRNQGNGKNVRNGNNNGFHKGNRNSKFPYKNNRHSKGNPNQYQGNPSGNSQQNFQANGNNNRGYNQRNGSGYNNQRNGSNYNNQRNFNTWGNPRSTNAGTVKSLNSAVTDRIVEVTQESNGPQLSPDLDVKGKESVFVIDSEAEKSTKQKMDTLLPERLKEGHDSLMLTDISDPVTATRPKIPVCVNGKYTTEVILDSGASANFISLQVLKDFDLLNMLDPGLPLEVSAVGHILKTEGSIKLNLCLSLSIELNVSISFYVIDIPTRDTFLGLPFIRKYQQYIDWNKIGVPNVSESESTDVPVLNYLQFQKEIRSKDSDFRMLYIQTLTTENTSISPEEEIKGLDSYREQILNEFSDVVSDELPTDLPPSRSLVHRIILQEPNKIAY</sequence>
<dbReference type="AlphaFoldDB" id="A0A8H6EZI3"/>
<proteinExistence type="predicted"/>
<feature type="region of interest" description="Disordered" evidence="1">
    <location>
        <begin position="194"/>
        <end position="308"/>
    </location>
</feature>
<feature type="compositionally biased region" description="Low complexity" evidence="1">
    <location>
        <begin position="209"/>
        <end position="225"/>
    </location>
</feature>
<feature type="region of interest" description="Disordered" evidence="1">
    <location>
        <begin position="1"/>
        <end position="33"/>
    </location>
</feature>
<dbReference type="SUPFAM" id="SSF50630">
    <property type="entry name" value="Acid proteases"/>
    <property type="match status" value="1"/>
</dbReference>
<name>A0A8H6EZI3_DEKBR</name>
<accession>A0A8H6EZI3</accession>
<protein>
    <recommendedName>
        <fullName evidence="4">Retrotransposon gag domain-containing protein</fullName>
    </recommendedName>
</protein>
<dbReference type="CDD" id="cd00303">
    <property type="entry name" value="retropepsin_like"/>
    <property type="match status" value="1"/>
</dbReference>
<evidence type="ECO:0008006" key="4">
    <source>
        <dbReference type="Google" id="ProtNLM"/>
    </source>
</evidence>
<evidence type="ECO:0000256" key="1">
    <source>
        <dbReference type="SAM" id="MobiDB-lite"/>
    </source>
</evidence>
<dbReference type="Gene3D" id="2.40.70.10">
    <property type="entry name" value="Acid Proteases"/>
    <property type="match status" value="1"/>
</dbReference>
<organism evidence="2 3">
    <name type="scientific">Dekkera bruxellensis</name>
    <name type="common">Brettanomyces custersii</name>
    <dbReference type="NCBI Taxonomy" id="5007"/>
    <lineage>
        <taxon>Eukaryota</taxon>
        <taxon>Fungi</taxon>
        <taxon>Dikarya</taxon>
        <taxon>Ascomycota</taxon>
        <taxon>Saccharomycotina</taxon>
        <taxon>Pichiomycetes</taxon>
        <taxon>Pichiales</taxon>
        <taxon>Pichiaceae</taxon>
        <taxon>Brettanomyces</taxon>
    </lineage>
</organism>
<feature type="compositionally biased region" description="Polar residues" evidence="1">
    <location>
        <begin position="297"/>
        <end position="308"/>
    </location>
</feature>
<evidence type="ECO:0000313" key="2">
    <source>
        <dbReference type="EMBL" id="KAF6015832.1"/>
    </source>
</evidence>
<dbReference type="InterPro" id="IPR021109">
    <property type="entry name" value="Peptidase_aspartic_dom_sf"/>
</dbReference>
<feature type="compositionally biased region" description="Polar residues" evidence="1">
    <location>
        <begin position="194"/>
        <end position="208"/>
    </location>
</feature>
<feature type="compositionally biased region" description="Polar residues" evidence="1">
    <location>
        <begin position="245"/>
        <end position="254"/>
    </location>
</feature>
<dbReference type="EMBL" id="JABCYN010000007">
    <property type="protein sequence ID" value="KAF6015832.1"/>
    <property type="molecule type" value="Genomic_DNA"/>
</dbReference>